<feature type="compositionally biased region" description="Polar residues" evidence="1">
    <location>
        <begin position="95"/>
        <end position="107"/>
    </location>
</feature>
<reference evidence="3" key="2">
    <citation type="submission" date="2016-10" db="EMBL/GenBank/DDBJ databases">
        <authorList>
            <person name="de Groot N.N."/>
        </authorList>
    </citation>
    <scope>NUCLEOTIDE SEQUENCE [LARGE SCALE GENOMIC DNA]</scope>
    <source>
        <strain evidence="3">DSM 20639</strain>
    </source>
</reference>
<dbReference type="Pfam" id="PF09707">
    <property type="entry name" value="Cas_Cas2CT1978"/>
    <property type="match status" value="1"/>
</dbReference>
<dbReference type="AlphaFoldDB" id="A0A0K9ESZ5"/>
<evidence type="ECO:0000313" key="3">
    <source>
        <dbReference type="EMBL" id="SDE63154.1"/>
    </source>
</evidence>
<feature type="region of interest" description="Disordered" evidence="1">
    <location>
        <begin position="89"/>
        <end position="115"/>
    </location>
</feature>
<organism evidence="3 4">
    <name type="scientific">Actinobaculum suis</name>
    <dbReference type="NCBI Taxonomy" id="1657"/>
    <lineage>
        <taxon>Bacteria</taxon>
        <taxon>Bacillati</taxon>
        <taxon>Actinomycetota</taxon>
        <taxon>Actinomycetes</taxon>
        <taxon>Actinomycetales</taxon>
        <taxon>Actinomycetaceae</taxon>
        <taxon>Actinobaculum</taxon>
    </lineage>
</organism>
<name>A0A0K9ESZ5_9ACTO</name>
<reference evidence="2" key="3">
    <citation type="submission" date="2023-10" db="EMBL/GenBank/DDBJ databases">
        <title>Whole Genome based description of the genera Actinobaculum and Actinotignum reveals a complex phylogenetic relationship within the species included in the genus Actinotignum.</title>
        <authorList>
            <person name="Jensen C.S."/>
            <person name="Dargis R."/>
            <person name="Kemp M."/>
            <person name="Christensen J.J."/>
        </authorList>
    </citation>
    <scope>NUCLEOTIDE SEQUENCE</scope>
    <source>
        <strain evidence="2">Actinobaculum_suis_CCUG19206T</strain>
    </source>
</reference>
<evidence type="ECO:0000313" key="4">
    <source>
        <dbReference type="Proteomes" id="UP000182744"/>
    </source>
</evidence>
<evidence type="ECO:0000313" key="2">
    <source>
        <dbReference type="EMBL" id="MDY5152545.1"/>
    </source>
</evidence>
<dbReference type="Proteomes" id="UP001273799">
    <property type="component" value="Unassembled WGS sequence"/>
</dbReference>
<proteinExistence type="predicted"/>
<accession>A0A0K9ESZ5</accession>
<dbReference type="NCBIfam" id="TIGR01873">
    <property type="entry name" value="cas_CT1978"/>
    <property type="match status" value="1"/>
</dbReference>
<dbReference type="PATRIC" id="fig|1657.3.peg.1554"/>
<gene>
    <name evidence="2" type="primary">cas2e</name>
    <name evidence="2" type="ORF">R6G71_00520</name>
    <name evidence="3" type="ORF">SAMN05421878_1184</name>
</gene>
<dbReference type="InterPro" id="IPR010152">
    <property type="entry name" value="CRISPR-assoc_prot_Cas2_sub"/>
</dbReference>
<dbReference type="Gene3D" id="3.30.70.240">
    <property type="match status" value="1"/>
</dbReference>
<reference evidence="4" key="1">
    <citation type="submission" date="2016-10" db="EMBL/GenBank/DDBJ databases">
        <authorList>
            <person name="Varghese N."/>
        </authorList>
    </citation>
    <scope>NUCLEOTIDE SEQUENCE [LARGE SCALE GENOMIC DNA]</scope>
    <source>
        <strain evidence="4">DSM 20639</strain>
    </source>
</reference>
<dbReference type="EMBL" id="JAWNFU010000001">
    <property type="protein sequence ID" value="MDY5152545.1"/>
    <property type="molecule type" value="Genomic_DNA"/>
</dbReference>
<evidence type="ECO:0000256" key="1">
    <source>
        <dbReference type="SAM" id="MobiDB-lite"/>
    </source>
</evidence>
<dbReference type="EMBL" id="FNAU01000018">
    <property type="protein sequence ID" value="SDE63154.1"/>
    <property type="molecule type" value="Genomic_DNA"/>
</dbReference>
<sequence>MLVLTVTAVPAGLRGDLTKWLMEIAPGVFVGTPSARIREQIWARTVALCKDGRAIMVCSANNEQGMIFRTHRHDWDPTDFDGLTLMIRPDAGQKHPTSQRRTGWSTARHQRKKYR</sequence>
<protein>
    <submittedName>
        <fullName evidence="3">CRISPR-associated protein Cas2</fullName>
    </submittedName>
    <submittedName>
        <fullName evidence="2">Type I-E CRISPR-associated endoribonuclease Cas2e</fullName>
    </submittedName>
</protein>
<dbReference type="Proteomes" id="UP000182744">
    <property type="component" value="Unassembled WGS sequence"/>
</dbReference>
<dbReference type="RefSeq" id="WP_049620050.1">
    <property type="nucleotide sequence ID" value="NZ_FNAU01000018.1"/>
</dbReference>
<dbReference type="CDD" id="cd09755">
    <property type="entry name" value="Cas2_I-E"/>
    <property type="match status" value="1"/>
</dbReference>
<keyword evidence="4" id="KW-1185">Reference proteome</keyword>